<dbReference type="PANTHER" id="PTHR43133">
    <property type="entry name" value="RNA POLYMERASE ECF-TYPE SIGMA FACTO"/>
    <property type="match status" value="1"/>
</dbReference>
<evidence type="ECO:0000256" key="3">
    <source>
        <dbReference type="ARBA" id="ARBA00023082"/>
    </source>
</evidence>
<evidence type="ECO:0000313" key="7">
    <source>
        <dbReference type="EMBL" id="TDW99517.1"/>
    </source>
</evidence>
<dbReference type="NCBIfam" id="TIGR02937">
    <property type="entry name" value="sigma70-ECF"/>
    <property type="match status" value="1"/>
</dbReference>
<dbReference type="InterPro" id="IPR036388">
    <property type="entry name" value="WH-like_DNA-bd_sf"/>
</dbReference>
<comment type="similarity">
    <text evidence="1">Belongs to the sigma-70 factor family. ECF subfamily.</text>
</comment>
<dbReference type="Gene3D" id="1.10.10.10">
    <property type="entry name" value="Winged helix-like DNA-binding domain superfamily/Winged helix DNA-binding domain"/>
    <property type="match status" value="1"/>
</dbReference>
<dbReference type="PANTHER" id="PTHR43133:SF8">
    <property type="entry name" value="RNA POLYMERASE SIGMA FACTOR HI_1459-RELATED"/>
    <property type="match status" value="1"/>
</dbReference>
<dbReference type="InterPro" id="IPR039425">
    <property type="entry name" value="RNA_pol_sigma-70-like"/>
</dbReference>
<evidence type="ECO:0000256" key="2">
    <source>
        <dbReference type="ARBA" id="ARBA00023015"/>
    </source>
</evidence>
<evidence type="ECO:0000256" key="1">
    <source>
        <dbReference type="ARBA" id="ARBA00010641"/>
    </source>
</evidence>
<name>A0A4R8DP90_9BACT</name>
<evidence type="ECO:0000313" key="8">
    <source>
        <dbReference type="Proteomes" id="UP000294498"/>
    </source>
</evidence>
<keyword evidence="8" id="KW-1185">Reference proteome</keyword>
<evidence type="ECO:0000256" key="4">
    <source>
        <dbReference type="ARBA" id="ARBA00023125"/>
    </source>
</evidence>
<evidence type="ECO:0000259" key="6">
    <source>
        <dbReference type="Pfam" id="PF04542"/>
    </source>
</evidence>
<dbReference type="InterPro" id="IPR007627">
    <property type="entry name" value="RNA_pol_sigma70_r2"/>
</dbReference>
<keyword evidence="3" id="KW-0731">Sigma factor</keyword>
<dbReference type="Pfam" id="PF04542">
    <property type="entry name" value="Sigma70_r2"/>
    <property type="match status" value="1"/>
</dbReference>
<proteinExistence type="inferred from homology"/>
<dbReference type="InterPro" id="IPR014284">
    <property type="entry name" value="RNA_pol_sigma-70_dom"/>
</dbReference>
<dbReference type="GO" id="GO:0016987">
    <property type="term" value="F:sigma factor activity"/>
    <property type="evidence" value="ECO:0007669"/>
    <property type="project" value="UniProtKB-KW"/>
</dbReference>
<protein>
    <submittedName>
        <fullName evidence="7">RNA polymerase sigma factor (Sigma-70 family)</fullName>
    </submittedName>
</protein>
<dbReference type="SUPFAM" id="SSF88659">
    <property type="entry name" value="Sigma3 and sigma4 domains of RNA polymerase sigma factors"/>
    <property type="match status" value="1"/>
</dbReference>
<keyword evidence="2" id="KW-0805">Transcription regulation</keyword>
<dbReference type="Proteomes" id="UP000294498">
    <property type="component" value="Unassembled WGS sequence"/>
</dbReference>
<gene>
    <name evidence="7" type="ORF">EDB95_0527</name>
</gene>
<evidence type="ECO:0000256" key="5">
    <source>
        <dbReference type="ARBA" id="ARBA00023163"/>
    </source>
</evidence>
<dbReference type="SUPFAM" id="SSF88946">
    <property type="entry name" value="Sigma2 domain of RNA polymerase sigma factors"/>
    <property type="match status" value="1"/>
</dbReference>
<keyword evidence="4" id="KW-0238">DNA-binding</keyword>
<accession>A0A4R8DP90</accession>
<comment type="caution">
    <text evidence="7">The sequence shown here is derived from an EMBL/GenBank/DDBJ whole genome shotgun (WGS) entry which is preliminary data.</text>
</comment>
<organism evidence="7 8">
    <name type="scientific">Dinghuibacter silviterrae</name>
    <dbReference type="NCBI Taxonomy" id="1539049"/>
    <lineage>
        <taxon>Bacteria</taxon>
        <taxon>Pseudomonadati</taxon>
        <taxon>Bacteroidota</taxon>
        <taxon>Chitinophagia</taxon>
        <taxon>Chitinophagales</taxon>
        <taxon>Chitinophagaceae</taxon>
        <taxon>Dinghuibacter</taxon>
    </lineage>
</organism>
<dbReference type="GO" id="GO:0003677">
    <property type="term" value="F:DNA binding"/>
    <property type="evidence" value="ECO:0007669"/>
    <property type="project" value="UniProtKB-KW"/>
</dbReference>
<feature type="domain" description="RNA polymerase sigma-70 region 2" evidence="6">
    <location>
        <begin position="27"/>
        <end position="90"/>
    </location>
</feature>
<dbReference type="InterPro" id="IPR013325">
    <property type="entry name" value="RNA_pol_sigma_r2"/>
</dbReference>
<reference evidence="7 8" key="1">
    <citation type="submission" date="2019-03" db="EMBL/GenBank/DDBJ databases">
        <title>Genomic Encyclopedia of Type Strains, Phase IV (KMG-IV): sequencing the most valuable type-strain genomes for metagenomic binning, comparative biology and taxonomic classification.</title>
        <authorList>
            <person name="Goeker M."/>
        </authorList>
    </citation>
    <scope>NUCLEOTIDE SEQUENCE [LARGE SCALE GENOMIC DNA]</scope>
    <source>
        <strain evidence="7 8">DSM 100059</strain>
    </source>
</reference>
<dbReference type="InterPro" id="IPR013324">
    <property type="entry name" value="RNA_pol_sigma_r3/r4-like"/>
</dbReference>
<dbReference type="Gene3D" id="1.10.1740.10">
    <property type="match status" value="1"/>
</dbReference>
<dbReference type="OrthoDB" id="1116697at2"/>
<dbReference type="GO" id="GO:0006352">
    <property type="term" value="P:DNA-templated transcription initiation"/>
    <property type="evidence" value="ECO:0007669"/>
    <property type="project" value="InterPro"/>
</dbReference>
<keyword evidence="5" id="KW-0804">Transcription</keyword>
<sequence length="180" mass="20774">MPDQKIVQLIRAGRSDAALDALYGYFPMARKTVVAHGGSTQDAEDVFQEGLLILCRKIRETDFVLTARLSTYLFSVCRLLWMDELKKRKRAVPPTLQDPPDEALADVLLRESRFRLAEKVLAELADRCRELLLLFYTRRLKWQEVAARMGYSSENVARNQKYKCLEAARTRLAELEHQTL</sequence>
<dbReference type="RefSeq" id="WP_133990276.1">
    <property type="nucleotide sequence ID" value="NZ_SODV01000001.1"/>
</dbReference>
<dbReference type="EMBL" id="SODV01000001">
    <property type="protein sequence ID" value="TDW99517.1"/>
    <property type="molecule type" value="Genomic_DNA"/>
</dbReference>
<dbReference type="AlphaFoldDB" id="A0A4R8DP90"/>